<evidence type="ECO:0008006" key="3">
    <source>
        <dbReference type="Google" id="ProtNLM"/>
    </source>
</evidence>
<dbReference type="SUPFAM" id="SSF52777">
    <property type="entry name" value="CoA-dependent acyltransferases"/>
    <property type="match status" value="2"/>
</dbReference>
<keyword evidence="2" id="KW-1185">Reference proteome</keyword>
<evidence type="ECO:0000313" key="2">
    <source>
        <dbReference type="Proteomes" id="UP001569428"/>
    </source>
</evidence>
<dbReference type="RefSeq" id="WP_371838969.1">
    <property type="nucleotide sequence ID" value="NZ_JBGMEK010000020.1"/>
</dbReference>
<dbReference type="InterPro" id="IPR023213">
    <property type="entry name" value="CAT-like_dom_sf"/>
</dbReference>
<dbReference type="EMBL" id="JBGMEK010000020">
    <property type="protein sequence ID" value="MFA0811405.1"/>
    <property type="molecule type" value="Genomic_DNA"/>
</dbReference>
<sequence>MNSFSASTATDIAIATPRPIDSMAEFFVHLGELANVNTNQILIVSGRLLPEVMEQSVQRAVLQIPLLRTRPDGTLLKEVDTAGTQWVHHREYLGPCDFNDPDFRLLLMDFSSRHRLQWRNRPPLQVLLVNGSKDKNSCVYLSSHHGVADARSDCLLLRSIIDHYAHISGIPAEIDPGRPLPYAPLPEIRPDWFRPLHRGHRWLRALVSVATDLLRKDKGMPVKLKGQRWETDESNHEIGRLDFFQSLLPRELENHLISTAKSSGVTINTLLCTALARLLENTGNYRSGYLRITCAVSLRRLIDKRYDHSFRNYLVPSPIRLRAGQDTQALVKNMHSAMTLARSDGQVSTELARLETLLLILRLRPLHSLARRLLNLCLGTNACYSNPGRIDEDFSSFGSDHHKTQSYVGFGCLVPPYDFILYTPTVNGRMQLDLVYRRSAFNDIREEFVAPFLDALRSLLDELSPAPLS</sequence>
<evidence type="ECO:0000313" key="1">
    <source>
        <dbReference type="EMBL" id="MFA0811405.1"/>
    </source>
</evidence>
<dbReference type="Gene3D" id="3.30.559.10">
    <property type="entry name" value="Chloramphenicol acetyltransferase-like domain"/>
    <property type="match status" value="1"/>
</dbReference>
<accession>A0ABV4P113</accession>
<comment type="caution">
    <text evidence="1">The sequence shown here is derived from an EMBL/GenBank/DDBJ whole genome shotgun (WGS) entry which is preliminary data.</text>
</comment>
<gene>
    <name evidence="1" type="ORF">ACCI49_10795</name>
</gene>
<name>A0ABV4P113_9GAMM</name>
<reference evidence="1 2" key="1">
    <citation type="submission" date="2024-08" db="EMBL/GenBank/DDBJ databases">
        <authorList>
            <person name="Ishaq N."/>
        </authorList>
    </citation>
    <scope>NUCLEOTIDE SEQUENCE [LARGE SCALE GENOMIC DNA]</scope>
    <source>
        <strain evidence="1 2">DSM 18651</strain>
    </source>
</reference>
<dbReference type="Gene3D" id="3.30.559.30">
    <property type="entry name" value="Nonribosomal peptide synthetase, condensation domain"/>
    <property type="match status" value="1"/>
</dbReference>
<proteinExistence type="predicted"/>
<protein>
    <recommendedName>
        <fullName evidence="3">Condensation domain-containing protein</fullName>
    </recommendedName>
</protein>
<dbReference type="Proteomes" id="UP001569428">
    <property type="component" value="Unassembled WGS sequence"/>
</dbReference>
<organism evidence="1 2">
    <name type="scientific">Microbulbifer epialgicus</name>
    <dbReference type="NCBI Taxonomy" id="393907"/>
    <lineage>
        <taxon>Bacteria</taxon>
        <taxon>Pseudomonadati</taxon>
        <taxon>Pseudomonadota</taxon>
        <taxon>Gammaproteobacteria</taxon>
        <taxon>Cellvibrionales</taxon>
        <taxon>Microbulbiferaceae</taxon>
        <taxon>Microbulbifer</taxon>
    </lineage>
</organism>